<dbReference type="PANTHER" id="PTHR40470">
    <property type="entry name" value="PHYTANOYL-COA DIOXYGENASE FAMILY PROTEIN (AFU_ORTHOLOGUE AFUA_2G15850)"/>
    <property type="match status" value="1"/>
</dbReference>
<protein>
    <submittedName>
        <fullName evidence="2">Phytanoyl-CoA dioxygenase</fullName>
    </submittedName>
</protein>
<dbReference type="AlphaFoldDB" id="A0A4Y7XAB9"/>
<proteinExistence type="predicted"/>
<organism evidence="2 3">
    <name type="scientific">Alkanindiges illinoisensis</name>
    <dbReference type="NCBI Taxonomy" id="197183"/>
    <lineage>
        <taxon>Bacteria</taxon>
        <taxon>Pseudomonadati</taxon>
        <taxon>Pseudomonadota</taxon>
        <taxon>Gammaproteobacteria</taxon>
        <taxon>Moraxellales</taxon>
        <taxon>Moraxellaceae</taxon>
        <taxon>Alkanindiges</taxon>
    </lineage>
</organism>
<feature type="region of interest" description="Disordered" evidence="1">
    <location>
        <begin position="14"/>
        <end position="33"/>
    </location>
</feature>
<reference evidence="2 3" key="1">
    <citation type="submission" date="2019-03" db="EMBL/GenBank/DDBJ databases">
        <title>Alkanindiges illinoisensis: a potential pathogenic isolated from ascites of a gastric cancer patient with abdominal metastasis.</title>
        <authorList>
            <person name="Hu X."/>
            <person name="Yang B."/>
            <person name="Yan X."/>
            <person name="Lin L."/>
            <person name="Zhao H."/>
            <person name="Zhou F."/>
            <person name="Su B."/>
            <person name="Chen J."/>
            <person name="Rui Y."/>
            <person name="Wang Q."/>
            <person name="Zheng L."/>
        </authorList>
    </citation>
    <scope>NUCLEOTIDE SEQUENCE [LARGE SCALE GENOMIC DNA]</scope>
    <source>
        <strain evidence="2 3">NFYY 23406</strain>
    </source>
</reference>
<dbReference type="InterPro" id="IPR008775">
    <property type="entry name" value="Phytyl_CoA_dOase-like"/>
</dbReference>
<keyword evidence="2" id="KW-0223">Dioxygenase</keyword>
<gene>
    <name evidence="2" type="ORF">E2B99_10400</name>
</gene>
<keyword evidence="3" id="KW-1185">Reference proteome</keyword>
<evidence type="ECO:0000313" key="2">
    <source>
        <dbReference type="EMBL" id="TEU24965.1"/>
    </source>
</evidence>
<dbReference type="PANTHER" id="PTHR40470:SF1">
    <property type="entry name" value="PHYTANOYL-COA DIOXYGENASE FAMILY PROTEIN (AFU_ORTHOLOGUE AFUA_2G15850)"/>
    <property type="match status" value="1"/>
</dbReference>
<evidence type="ECO:0000256" key="1">
    <source>
        <dbReference type="SAM" id="MobiDB-lite"/>
    </source>
</evidence>
<dbReference type="SUPFAM" id="SSF51197">
    <property type="entry name" value="Clavaminate synthase-like"/>
    <property type="match status" value="1"/>
</dbReference>
<dbReference type="OrthoDB" id="345086at2"/>
<dbReference type="GO" id="GO:0016706">
    <property type="term" value="F:2-oxoglutarate-dependent dioxygenase activity"/>
    <property type="evidence" value="ECO:0007669"/>
    <property type="project" value="UniProtKB-ARBA"/>
</dbReference>
<dbReference type="Gene3D" id="2.60.120.620">
    <property type="entry name" value="q2cbj1_9rhob like domain"/>
    <property type="match status" value="1"/>
</dbReference>
<comment type="caution">
    <text evidence="2">The sequence shown here is derived from an EMBL/GenBank/DDBJ whole genome shotgun (WGS) entry which is preliminary data.</text>
</comment>
<sequence length="303" mass="35326">MSMLNWLKVPRTLNSKTSAGKGSSSEHSMDKALQPVHSRCQHDQHAYQQHHYQQHGYLVLPQLLNPLQISQLHQSVEPIYTKWLEQNQPNPGFDQRVNMHSLTLPKYFAGQPEQRLAFFQQLSCKVLVDTLKAVFGEELYFHNTQLFFNPADPQKHNYWHRDLQYSPIPEVQQQQAHAELTSLHVRIPLRDETGIELIPRSHQQWDSDLESKVRFAKDGYQQHDDLPHSQLISLKQGDVLVFNAQMIHRGRYDFNAERLALDLCIGTPHPLIQGFRDSAVQPTMDELAQIKNREWFMEAKKLE</sequence>
<evidence type="ECO:0000313" key="3">
    <source>
        <dbReference type="Proteomes" id="UP000297834"/>
    </source>
</evidence>
<keyword evidence="2" id="KW-0560">Oxidoreductase</keyword>
<dbReference type="EMBL" id="SNTY01000047">
    <property type="protein sequence ID" value="TEU24965.1"/>
    <property type="molecule type" value="Genomic_DNA"/>
</dbReference>
<dbReference type="Pfam" id="PF05721">
    <property type="entry name" value="PhyH"/>
    <property type="match status" value="1"/>
</dbReference>
<dbReference type="Proteomes" id="UP000297834">
    <property type="component" value="Unassembled WGS sequence"/>
</dbReference>
<dbReference type="STRING" id="1120977.GCA_000619845_01983"/>
<name>A0A4Y7XAB9_9GAMM</name>
<accession>A0A4Y7XAB9</accession>
<feature type="compositionally biased region" description="Polar residues" evidence="1">
    <location>
        <begin position="14"/>
        <end position="26"/>
    </location>
</feature>